<dbReference type="Gene3D" id="3.10.290.10">
    <property type="entry name" value="RNA-binding S4 domain"/>
    <property type="match status" value="1"/>
</dbReference>
<dbReference type="Pfam" id="PF01479">
    <property type="entry name" value="S4"/>
    <property type="match status" value="1"/>
</dbReference>
<organism evidence="4 5">
    <name type="scientific">Paenarthrobacter aurescens (strain TC1)</name>
    <dbReference type="NCBI Taxonomy" id="290340"/>
    <lineage>
        <taxon>Bacteria</taxon>
        <taxon>Bacillati</taxon>
        <taxon>Actinomycetota</taxon>
        <taxon>Actinomycetes</taxon>
        <taxon>Micrococcales</taxon>
        <taxon>Micrococcaceae</taxon>
        <taxon>Paenarthrobacter</taxon>
    </lineage>
</organism>
<feature type="compositionally biased region" description="Basic and acidic residues" evidence="2">
    <location>
        <begin position="202"/>
        <end position="211"/>
    </location>
</feature>
<evidence type="ECO:0000256" key="1">
    <source>
        <dbReference type="PROSITE-ProRule" id="PRU00182"/>
    </source>
</evidence>
<protein>
    <submittedName>
        <fullName evidence="4">S4 domain protein</fullName>
    </submittedName>
</protein>
<keyword evidence="5" id="KW-1185">Reference proteome</keyword>
<dbReference type="HOGENOM" id="CLU_1302814_0_0_11"/>
<dbReference type="InterPro" id="IPR036986">
    <property type="entry name" value="S4_RNA-bd_sf"/>
</dbReference>
<dbReference type="AlphaFoldDB" id="A1RB55"/>
<dbReference type="SUPFAM" id="SSF55174">
    <property type="entry name" value="Alpha-L RNA-binding motif"/>
    <property type="match status" value="1"/>
</dbReference>
<dbReference type="eggNOG" id="COG1188">
    <property type="taxonomic scope" value="Bacteria"/>
</dbReference>
<dbReference type="InterPro" id="IPR002942">
    <property type="entry name" value="S4_RNA-bd"/>
</dbReference>
<dbReference type="STRING" id="290340.AAur_3787"/>
<feature type="domain" description="RNA-binding S4" evidence="3">
    <location>
        <begin position="97"/>
        <end position="164"/>
    </location>
</feature>
<dbReference type="PROSITE" id="PS50889">
    <property type="entry name" value="S4"/>
    <property type="match status" value="1"/>
</dbReference>
<evidence type="ECO:0000259" key="3">
    <source>
        <dbReference type="SMART" id="SM00363"/>
    </source>
</evidence>
<dbReference type="EMBL" id="CP000474">
    <property type="protein sequence ID" value="ABM06424.1"/>
    <property type="molecule type" value="Genomic_DNA"/>
</dbReference>
<gene>
    <name evidence="4" type="ordered locus">AAur_3787</name>
</gene>
<evidence type="ECO:0000256" key="2">
    <source>
        <dbReference type="SAM" id="MobiDB-lite"/>
    </source>
</evidence>
<evidence type="ECO:0000313" key="4">
    <source>
        <dbReference type="EMBL" id="ABM06424.1"/>
    </source>
</evidence>
<proteinExistence type="predicted"/>
<dbReference type="GO" id="GO:0003723">
    <property type="term" value="F:RNA binding"/>
    <property type="evidence" value="ECO:0007669"/>
    <property type="project" value="UniProtKB-KW"/>
</dbReference>
<sequence>MNTLTHAFRPKQGSRGISKSTLSPYIKCILKSSQVPSGQNNCRCRKVQIVQVKLMDAPLCGHSRGPLVPENWVCRAHIPVIGDNSMMSIPSSSPANVRVDAWLWAIRAYKTRSAATAACRAGHIRINGNPVKASQSVIIGDTIRVRESGWERILEVRRLIAKRVGAEAASHCFTDHTPPRPVAPKLGLPQRDRGAGRPTKKDRRDMEKLRG</sequence>
<reference evidence="4 5" key="1">
    <citation type="journal article" date="2006" name="PLoS Genet.">
        <title>Secrets of soil survival revealed by the genome sequence of Arthrobacter aurescens TC1.</title>
        <authorList>
            <person name="Mongodin E.F."/>
            <person name="Shapir N."/>
            <person name="Daugherty S.C."/>
            <person name="DeBoy R.T."/>
            <person name="Emerson J.B."/>
            <person name="Shvartzbeyn A."/>
            <person name="Radune D."/>
            <person name="Vamathevan J."/>
            <person name="Riggs F."/>
            <person name="Grinberg V."/>
            <person name="Khouri H."/>
            <person name="Wackett L.P."/>
            <person name="Nelson K.E."/>
            <person name="Sadowsky M.J."/>
        </authorList>
    </citation>
    <scope>NUCLEOTIDE SEQUENCE [LARGE SCALE GENOMIC DNA]</scope>
    <source>
        <strain evidence="4 5">TC1</strain>
    </source>
</reference>
<accession>A1RB55</accession>
<dbReference type="SMART" id="SM00363">
    <property type="entry name" value="S4"/>
    <property type="match status" value="1"/>
</dbReference>
<dbReference type="KEGG" id="aau:AAur_3787"/>
<feature type="region of interest" description="Disordered" evidence="2">
    <location>
        <begin position="172"/>
        <end position="211"/>
    </location>
</feature>
<dbReference type="CDD" id="cd00165">
    <property type="entry name" value="S4"/>
    <property type="match status" value="1"/>
</dbReference>
<keyword evidence="1" id="KW-0694">RNA-binding</keyword>
<evidence type="ECO:0000313" key="5">
    <source>
        <dbReference type="Proteomes" id="UP000000637"/>
    </source>
</evidence>
<dbReference type="Proteomes" id="UP000000637">
    <property type="component" value="Chromosome"/>
</dbReference>
<name>A1RB55_PAEAT</name>